<evidence type="ECO:0000256" key="4">
    <source>
        <dbReference type="ARBA" id="ARBA00022694"/>
    </source>
</evidence>
<dbReference type="Pfam" id="PF01171">
    <property type="entry name" value="ATP_bind_3"/>
    <property type="match status" value="1"/>
</dbReference>
<evidence type="ECO:0000256" key="8">
    <source>
        <dbReference type="HAMAP-Rule" id="MF_01161"/>
    </source>
</evidence>
<dbReference type="PANTHER" id="PTHR43033:SF1">
    <property type="entry name" value="TRNA(ILE)-LYSIDINE SYNTHASE-RELATED"/>
    <property type="match status" value="1"/>
</dbReference>
<evidence type="ECO:0000313" key="11">
    <source>
        <dbReference type="Proteomes" id="UP000472580"/>
    </source>
</evidence>
<evidence type="ECO:0000256" key="5">
    <source>
        <dbReference type="ARBA" id="ARBA00022741"/>
    </source>
</evidence>
<dbReference type="CDD" id="cd01992">
    <property type="entry name" value="TilS_N"/>
    <property type="match status" value="1"/>
</dbReference>
<keyword evidence="5 8" id="KW-0547">Nucleotide-binding</keyword>
<dbReference type="Pfam" id="PF11734">
    <property type="entry name" value="TilS_C"/>
    <property type="match status" value="1"/>
</dbReference>
<comment type="similarity">
    <text evidence="8">Belongs to the tRNA(Ile)-lysidine synthase family.</text>
</comment>
<dbReference type="InterPro" id="IPR012094">
    <property type="entry name" value="tRNA_Ile_lys_synt"/>
</dbReference>
<dbReference type="EMBL" id="WSRP01000045">
    <property type="protein sequence ID" value="MVX57764.1"/>
    <property type="molecule type" value="Genomic_DNA"/>
</dbReference>
<dbReference type="RefSeq" id="WP_160336180.1">
    <property type="nucleotide sequence ID" value="NZ_WSRP01000045.1"/>
</dbReference>
<dbReference type="InterPro" id="IPR012795">
    <property type="entry name" value="tRNA_Ile_lys_synt_N"/>
</dbReference>
<protein>
    <recommendedName>
        <fullName evidence="8">tRNA(Ile)-lysidine synthase</fullName>
        <ecNumber evidence="8">6.3.4.19</ecNumber>
    </recommendedName>
    <alternativeName>
        <fullName evidence="8">tRNA(Ile)-2-lysyl-cytidine synthase</fullName>
    </alternativeName>
    <alternativeName>
        <fullName evidence="8">tRNA(Ile)-lysidine synthetase</fullName>
    </alternativeName>
</protein>
<evidence type="ECO:0000259" key="9">
    <source>
        <dbReference type="SMART" id="SM00977"/>
    </source>
</evidence>
<evidence type="ECO:0000256" key="7">
    <source>
        <dbReference type="ARBA" id="ARBA00048539"/>
    </source>
</evidence>
<dbReference type="HAMAP" id="MF_01161">
    <property type="entry name" value="tRNA_Ile_lys_synt"/>
    <property type="match status" value="1"/>
</dbReference>
<comment type="function">
    <text evidence="8">Ligates lysine onto the cytidine present at position 34 of the AUA codon-specific tRNA(Ile) that contains the anticodon CAU, in an ATP-dependent manner. Cytidine is converted to lysidine, thus changing the amino acid specificity of the tRNA from methionine to isoleucine.</text>
</comment>
<dbReference type="Proteomes" id="UP000472580">
    <property type="component" value="Unassembled WGS sequence"/>
</dbReference>
<dbReference type="GO" id="GO:0005737">
    <property type="term" value="C:cytoplasm"/>
    <property type="evidence" value="ECO:0007669"/>
    <property type="project" value="UniProtKB-SubCell"/>
</dbReference>
<dbReference type="SMART" id="SM00977">
    <property type="entry name" value="TilS_C"/>
    <property type="match status" value="1"/>
</dbReference>
<proteinExistence type="inferred from homology"/>
<evidence type="ECO:0000256" key="6">
    <source>
        <dbReference type="ARBA" id="ARBA00022840"/>
    </source>
</evidence>
<keyword evidence="11" id="KW-1185">Reference proteome</keyword>
<dbReference type="InterPro" id="IPR015262">
    <property type="entry name" value="tRNA_Ile_lys_synt_subst-bd"/>
</dbReference>
<feature type="binding site" evidence="8">
    <location>
        <begin position="56"/>
        <end position="61"/>
    </location>
    <ligand>
        <name>ATP</name>
        <dbReference type="ChEBI" id="CHEBI:30616"/>
    </ligand>
</feature>
<dbReference type="SUPFAM" id="SSF56037">
    <property type="entry name" value="PheT/TilS domain"/>
    <property type="match status" value="1"/>
</dbReference>
<dbReference type="GO" id="GO:0005524">
    <property type="term" value="F:ATP binding"/>
    <property type="evidence" value="ECO:0007669"/>
    <property type="project" value="UniProtKB-UniRule"/>
</dbReference>
<organism evidence="10 11">
    <name type="scientific">Parasutterella muris</name>
    <dbReference type="NCBI Taxonomy" id="2565572"/>
    <lineage>
        <taxon>Bacteria</taxon>
        <taxon>Pseudomonadati</taxon>
        <taxon>Pseudomonadota</taxon>
        <taxon>Betaproteobacteria</taxon>
        <taxon>Burkholderiales</taxon>
        <taxon>Sutterellaceae</taxon>
        <taxon>Parasutterella</taxon>
    </lineage>
</organism>
<keyword evidence="2 8" id="KW-0963">Cytoplasm</keyword>
<accession>A0A6L6YK32</accession>
<feature type="domain" description="Lysidine-tRNA(Ile) synthetase C-terminal" evidence="9">
    <location>
        <begin position="397"/>
        <end position="471"/>
    </location>
</feature>
<evidence type="ECO:0000256" key="1">
    <source>
        <dbReference type="ARBA" id="ARBA00004496"/>
    </source>
</evidence>
<dbReference type="AlphaFoldDB" id="A0A6L6YK32"/>
<keyword evidence="4 8" id="KW-0819">tRNA processing</keyword>
<comment type="caution">
    <text evidence="10">The sequence shown here is derived from an EMBL/GenBank/DDBJ whole genome shotgun (WGS) entry which is preliminary data.</text>
</comment>
<evidence type="ECO:0000313" key="10">
    <source>
        <dbReference type="EMBL" id="MVX57764.1"/>
    </source>
</evidence>
<dbReference type="PANTHER" id="PTHR43033">
    <property type="entry name" value="TRNA(ILE)-LYSIDINE SYNTHASE-RELATED"/>
    <property type="match status" value="1"/>
</dbReference>
<dbReference type="Pfam" id="PF09179">
    <property type="entry name" value="TilS"/>
    <property type="match status" value="1"/>
</dbReference>
<dbReference type="InterPro" id="IPR012796">
    <property type="entry name" value="Lysidine-tRNA-synth_C"/>
</dbReference>
<dbReference type="EC" id="6.3.4.19" evidence="8"/>
<dbReference type="OrthoDB" id="9807403at2"/>
<dbReference type="Gene3D" id="1.20.59.20">
    <property type="match status" value="1"/>
</dbReference>
<comment type="subcellular location">
    <subcellularLocation>
        <location evidence="1 8">Cytoplasm</location>
    </subcellularLocation>
</comment>
<comment type="catalytic activity">
    <reaction evidence="7 8">
        <text>cytidine(34) in tRNA(Ile2) + L-lysine + ATP = lysidine(34) in tRNA(Ile2) + AMP + diphosphate + H(+)</text>
        <dbReference type="Rhea" id="RHEA:43744"/>
        <dbReference type="Rhea" id="RHEA-COMP:10625"/>
        <dbReference type="Rhea" id="RHEA-COMP:10670"/>
        <dbReference type="ChEBI" id="CHEBI:15378"/>
        <dbReference type="ChEBI" id="CHEBI:30616"/>
        <dbReference type="ChEBI" id="CHEBI:32551"/>
        <dbReference type="ChEBI" id="CHEBI:33019"/>
        <dbReference type="ChEBI" id="CHEBI:82748"/>
        <dbReference type="ChEBI" id="CHEBI:83665"/>
        <dbReference type="ChEBI" id="CHEBI:456215"/>
        <dbReference type="EC" id="6.3.4.19"/>
    </reaction>
</comment>
<comment type="domain">
    <text evidence="8">The N-terminal region contains the highly conserved SGGXDS motif, predicted to be a P-loop motif involved in ATP binding.</text>
</comment>
<gene>
    <name evidence="8 10" type="primary">tilS</name>
    <name evidence="10" type="ORF">E5987_11270</name>
</gene>
<sequence length="480" mass="54193">MSPRPDIKTAKRHRTPAITTRVSESLAGISGKLSDKDRRLEIASQNPLPNVVVAFSGGLDSTVLLHAVTRLKDKKFGRITAVHVHHGLSKNAGAWAEFCQDTAKKFGAEFVLRKVKVVSSGEGIEAAARKERYRVLEEVLKEQGASALLTAHHLDDQIETFLIQWMRGAGPEGLSAMPALKADSGVVIARPFLAFTRKELEEYAAKKHLQWVEDESNEDTAYLRNALRNIVIPEVEKARPGFKTAAQRSIELVAEASQILRETAAEDLKEVSEHETGFILLDRFFKLSAARQTRLLRLWISLHGLKPLQRNRLLEILRQIKETDKQSVLLFTSNDKGVRRYGARLMITAKEKQETIPELVIQWQGEESIDLPGFDGRLVFKKNPKGFNETYLKAMPLTVKTRSGSAKLKIHPFRPSKKIKVLYKEAKIPDFERAHLPLIWRNGKLIFAARLGEEIREKLDDDGSEKYSMEFVKNPELSLL</sequence>
<dbReference type="SUPFAM" id="SSF52402">
    <property type="entry name" value="Adenine nucleotide alpha hydrolases-like"/>
    <property type="match status" value="1"/>
</dbReference>
<reference evidence="10 11" key="1">
    <citation type="submission" date="2019-12" db="EMBL/GenBank/DDBJ databases">
        <title>Microbes associate with the intestines of laboratory mice.</title>
        <authorList>
            <person name="Navarre W."/>
            <person name="Wong E."/>
        </authorList>
    </citation>
    <scope>NUCLEOTIDE SEQUENCE [LARGE SCALE GENOMIC DNA]</scope>
    <source>
        <strain evidence="10 11">NM82_D38</strain>
    </source>
</reference>
<dbReference type="NCBIfam" id="TIGR02432">
    <property type="entry name" value="lysidine_TilS_N"/>
    <property type="match status" value="1"/>
</dbReference>
<dbReference type="Gene3D" id="3.40.50.620">
    <property type="entry name" value="HUPs"/>
    <property type="match status" value="1"/>
</dbReference>
<dbReference type="GO" id="GO:0006400">
    <property type="term" value="P:tRNA modification"/>
    <property type="evidence" value="ECO:0007669"/>
    <property type="project" value="UniProtKB-UniRule"/>
</dbReference>
<dbReference type="SUPFAM" id="SSF82829">
    <property type="entry name" value="MesJ substrate recognition domain-like"/>
    <property type="match status" value="1"/>
</dbReference>
<name>A0A6L6YK32_9BURK</name>
<dbReference type="NCBIfam" id="TIGR02433">
    <property type="entry name" value="lysidine_TilS_C"/>
    <property type="match status" value="1"/>
</dbReference>
<dbReference type="GO" id="GO:0032267">
    <property type="term" value="F:tRNA(Ile)-lysidine synthase activity"/>
    <property type="evidence" value="ECO:0007669"/>
    <property type="project" value="UniProtKB-EC"/>
</dbReference>
<keyword evidence="6 8" id="KW-0067">ATP-binding</keyword>
<dbReference type="InterPro" id="IPR014729">
    <property type="entry name" value="Rossmann-like_a/b/a_fold"/>
</dbReference>
<dbReference type="InterPro" id="IPR011063">
    <property type="entry name" value="TilS/TtcA_N"/>
</dbReference>
<evidence type="ECO:0000256" key="3">
    <source>
        <dbReference type="ARBA" id="ARBA00022598"/>
    </source>
</evidence>
<evidence type="ECO:0000256" key="2">
    <source>
        <dbReference type="ARBA" id="ARBA00022490"/>
    </source>
</evidence>
<keyword evidence="3 8" id="KW-0436">Ligase</keyword>